<evidence type="ECO:0000313" key="1">
    <source>
        <dbReference type="EMBL" id="KIC13294.1"/>
    </source>
</evidence>
<dbReference type="AlphaFoldDB" id="A0A0C1EVN8"/>
<evidence type="ECO:0000313" key="2">
    <source>
        <dbReference type="Proteomes" id="UP000031390"/>
    </source>
</evidence>
<gene>
    <name evidence="1" type="ORF">MCC93_00210</name>
</gene>
<proteinExistence type="predicted"/>
<comment type="caution">
    <text evidence="1">The sequence shown here is derived from an EMBL/GenBank/DDBJ whole genome shotgun (WGS) entry which is preliminary data.</text>
</comment>
<dbReference type="EMBL" id="JUFZ01000001">
    <property type="protein sequence ID" value="KIC13294.1"/>
    <property type="molecule type" value="Genomic_DNA"/>
</dbReference>
<dbReference type="Proteomes" id="UP000031390">
    <property type="component" value="Unassembled WGS sequence"/>
</dbReference>
<reference evidence="1 2" key="1">
    <citation type="submission" date="2014-12" db="EMBL/GenBank/DDBJ databases">
        <title>Genome sequence of Morococcus cerebrosus.</title>
        <authorList>
            <person name="Shin S.-K."/>
            <person name="Yi H."/>
        </authorList>
    </citation>
    <scope>NUCLEOTIDE SEQUENCE [LARGE SCALE GENOMIC DNA]</scope>
    <source>
        <strain evidence="1 2">CIP 81.93</strain>
    </source>
</reference>
<protein>
    <submittedName>
        <fullName evidence="1">Uncharacterized protein</fullName>
    </submittedName>
</protein>
<dbReference type="PATRIC" id="fig|1056807.3.peg.20"/>
<name>A0A0C1EVN8_9NEIS</name>
<sequence>MTWIVDNFALPEPDIPSAVIPAQAGIQIYPCRNRQRKKFPKFYVLDSRLRGNDGRS</sequence>
<accession>A0A0C1EVN8</accession>
<organism evidence="1 2">
    <name type="scientific">Morococcus cerebrosus</name>
    <dbReference type="NCBI Taxonomy" id="1056807"/>
    <lineage>
        <taxon>Bacteria</taxon>
        <taxon>Pseudomonadati</taxon>
        <taxon>Pseudomonadota</taxon>
        <taxon>Betaproteobacteria</taxon>
        <taxon>Neisseriales</taxon>
        <taxon>Neisseriaceae</taxon>
        <taxon>Morococcus</taxon>
    </lineage>
</organism>